<evidence type="ECO:0000313" key="2">
    <source>
        <dbReference type="EMBL" id="KAG7381889.1"/>
    </source>
</evidence>
<comment type="caution">
    <text evidence="2">The sequence shown here is derived from an EMBL/GenBank/DDBJ whole genome shotgun (WGS) entry which is preliminary data.</text>
</comment>
<name>A0A8T1VNY9_9STRA</name>
<feature type="compositionally biased region" description="Low complexity" evidence="1">
    <location>
        <begin position="33"/>
        <end position="45"/>
    </location>
</feature>
<accession>A0A8T1VNY9</accession>
<feature type="region of interest" description="Disordered" evidence="1">
    <location>
        <begin position="1"/>
        <end position="48"/>
    </location>
</feature>
<evidence type="ECO:0000313" key="3">
    <source>
        <dbReference type="Proteomes" id="UP000694044"/>
    </source>
</evidence>
<gene>
    <name evidence="2" type="ORF">PHYPSEUDO_005505</name>
</gene>
<sequence>MVAATQQLLQDHQDRGRHSGTAPNRQMVTPVDTTAASTPANTAPAELPQRAGAVGQTFASARVKFVAAEVEVRNLLDTDNIKTAVEVQALGGINDVACMLTKEMTTALT</sequence>
<feature type="compositionally biased region" description="Polar residues" evidence="1">
    <location>
        <begin position="1"/>
        <end position="10"/>
    </location>
</feature>
<evidence type="ECO:0000256" key="1">
    <source>
        <dbReference type="SAM" id="MobiDB-lite"/>
    </source>
</evidence>
<dbReference type="AlphaFoldDB" id="A0A8T1VNY9"/>
<organism evidence="2 3">
    <name type="scientific">Phytophthora pseudosyringae</name>
    <dbReference type="NCBI Taxonomy" id="221518"/>
    <lineage>
        <taxon>Eukaryota</taxon>
        <taxon>Sar</taxon>
        <taxon>Stramenopiles</taxon>
        <taxon>Oomycota</taxon>
        <taxon>Peronosporomycetes</taxon>
        <taxon>Peronosporales</taxon>
        <taxon>Peronosporaceae</taxon>
        <taxon>Phytophthora</taxon>
    </lineage>
</organism>
<dbReference type="EMBL" id="JAGDFM010000228">
    <property type="protein sequence ID" value="KAG7381889.1"/>
    <property type="molecule type" value="Genomic_DNA"/>
</dbReference>
<proteinExistence type="predicted"/>
<keyword evidence="3" id="KW-1185">Reference proteome</keyword>
<reference evidence="2" key="1">
    <citation type="submission" date="2021-02" db="EMBL/GenBank/DDBJ databases">
        <authorList>
            <person name="Palmer J.M."/>
        </authorList>
    </citation>
    <scope>NUCLEOTIDE SEQUENCE</scope>
    <source>
        <strain evidence="2">SCRP734</strain>
    </source>
</reference>
<dbReference type="Proteomes" id="UP000694044">
    <property type="component" value="Unassembled WGS sequence"/>
</dbReference>
<protein>
    <submittedName>
        <fullName evidence="2">Uncharacterized protein</fullName>
    </submittedName>
</protein>